<feature type="non-terminal residue" evidence="2">
    <location>
        <position position="595"/>
    </location>
</feature>
<proteinExistence type="predicted"/>
<feature type="non-terminal residue" evidence="2">
    <location>
        <position position="1"/>
    </location>
</feature>
<protein>
    <submittedName>
        <fullName evidence="2">Uncharacterized protein</fullName>
    </submittedName>
</protein>
<evidence type="ECO:0000313" key="3">
    <source>
        <dbReference type="Proteomes" id="UP001200034"/>
    </source>
</evidence>
<gene>
    <name evidence="2" type="ORF">KR093_008654</name>
</gene>
<accession>A0AAD4K5Y4</accession>
<dbReference type="AlphaFoldDB" id="A0AAD4K5Y4"/>
<keyword evidence="3" id="KW-1185">Reference proteome</keyword>
<feature type="region of interest" description="Disordered" evidence="1">
    <location>
        <begin position="72"/>
        <end position="91"/>
    </location>
</feature>
<organism evidence="2 3">
    <name type="scientific">Drosophila rubida</name>
    <dbReference type="NCBI Taxonomy" id="30044"/>
    <lineage>
        <taxon>Eukaryota</taxon>
        <taxon>Metazoa</taxon>
        <taxon>Ecdysozoa</taxon>
        <taxon>Arthropoda</taxon>
        <taxon>Hexapoda</taxon>
        <taxon>Insecta</taxon>
        <taxon>Pterygota</taxon>
        <taxon>Neoptera</taxon>
        <taxon>Endopterygota</taxon>
        <taxon>Diptera</taxon>
        <taxon>Brachycera</taxon>
        <taxon>Muscomorpha</taxon>
        <taxon>Ephydroidea</taxon>
        <taxon>Drosophilidae</taxon>
        <taxon>Drosophila</taxon>
    </lineage>
</organism>
<evidence type="ECO:0000256" key="1">
    <source>
        <dbReference type="SAM" id="MobiDB-lite"/>
    </source>
</evidence>
<evidence type="ECO:0000313" key="2">
    <source>
        <dbReference type="EMBL" id="KAH8378043.1"/>
    </source>
</evidence>
<dbReference type="EMBL" id="JAJJHW010001127">
    <property type="protein sequence ID" value="KAH8378043.1"/>
    <property type="molecule type" value="Genomic_DNA"/>
</dbReference>
<feature type="region of interest" description="Disordered" evidence="1">
    <location>
        <begin position="205"/>
        <end position="335"/>
    </location>
</feature>
<reference evidence="2" key="1">
    <citation type="journal article" date="2021" name="Mol. Ecol. Resour.">
        <title>Phylogenomic analyses of the genus Drosophila reveals genomic signals of climate adaptation.</title>
        <authorList>
            <person name="Li F."/>
            <person name="Rane R.V."/>
            <person name="Luria V."/>
            <person name="Xiong Z."/>
            <person name="Chen J."/>
            <person name="Li Z."/>
            <person name="Catullo R.A."/>
            <person name="Griffin P.C."/>
            <person name="Schiffer M."/>
            <person name="Pearce S."/>
            <person name="Lee S.F."/>
            <person name="McElroy K."/>
            <person name="Stocker A."/>
            <person name="Shirriffs J."/>
            <person name="Cockerell F."/>
            <person name="Coppin C."/>
            <person name="Sgro C.M."/>
            <person name="Karger A."/>
            <person name="Cain J.W."/>
            <person name="Weber J.A."/>
            <person name="Santpere G."/>
            <person name="Kirschner M.W."/>
            <person name="Hoffmann A.A."/>
            <person name="Oakeshott J.G."/>
            <person name="Zhang G."/>
        </authorList>
    </citation>
    <scope>NUCLEOTIDE SEQUENCE</scope>
    <source>
        <strain evidence="2">BGI-SZ-2011g</strain>
    </source>
</reference>
<dbReference type="Proteomes" id="UP001200034">
    <property type="component" value="Unassembled WGS sequence"/>
</dbReference>
<feature type="compositionally biased region" description="Basic and acidic residues" evidence="1">
    <location>
        <begin position="257"/>
        <end position="271"/>
    </location>
</feature>
<feature type="compositionally biased region" description="Basic and acidic residues" evidence="1">
    <location>
        <begin position="220"/>
        <end position="233"/>
    </location>
</feature>
<feature type="compositionally biased region" description="Basic and acidic residues" evidence="1">
    <location>
        <begin position="309"/>
        <end position="322"/>
    </location>
</feature>
<sequence length="595" mass="72094">QMTECQNFLLQLGLSQYCANQLAMESLQRPDFDLMQLQQRWNRVKQLMGPQRQSEADTIVLREIQQLMQQKSKQLRARTPSPPREWRTSTPTTAAPMAKDVYNIDEDPRNIIEPPPREPQMNNNLCYPQLREESAYNIHEDPRDQAEDIPKLPINLCNNRENRMNDNCNRYPQQEEFNNNWNRYPKQEPCNDNWNYPRREQLNNNLNWYPQPEQPRPMHNYRDNYDGSPRDAFHNYPRQQNYDNRDNNNYNSNRNGHPREHRSNQSYHEDSGNETGSSTRHSNDRDNRRHNYNSRPYSQHQRQQELPPENDRYEYRSNHHGDYQVPKRRRVEEHPRQREFRIHEFTMPYIKLKKGLLPQPEHKSYAIGFYQRKRTFLAGGMRAIRKTDETEIPKPKIYDNPNRQLYKRIRRNLRMDWDSVYTTQEYSKWDLWWRGHKWCEVAIENELKRFEREDFNEFFFLGYKLNYKDNDAILKLIGMTHIAFGSNNDYYATLSIICELMNLEFLKNLKITHMGPLQDRIRAVPNGLWIYKMKAFLYLWARYSSIQCFVDTTISTEDNEVLATEVQWNRPLFHWMALEAFRELKRISAIEWPEH</sequence>
<comment type="caution">
    <text evidence="2">The sequence shown here is derived from an EMBL/GenBank/DDBJ whole genome shotgun (WGS) entry which is preliminary data.</text>
</comment>
<name>A0AAD4K5Y4_9MUSC</name>